<feature type="compositionally biased region" description="Basic and acidic residues" evidence="9">
    <location>
        <begin position="528"/>
        <end position="539"/>
    </location>
</feature>
<dbReference type="PROSITE" id="PS50011">
    <property type="entry name" value="PROTEIN_KINASE_DOM"/>
    <property type="match status" value="1"/>
</dbReference>
<feature type="region of interest" description="Disordered" evidence="9">
    <location>
        <begin position="484"/>
        <end position="514"/>
    </location>
</feature>
<dbReference type="InterPro" id="IPR001245">
    <property type="entry name" value="Ser-Thr/Tyr_kinase_cat_dom"/>
</dbReference>
<dbReference type="SMART" id="SM00252">
    <property type="entry name" value="SH2"/>
    <property type="match status" value="2"/>
</dbReference>
<evidence type="ECO:0000259" key="11">
    <source>
        <dbReference type="PROSITE" id="PS50011"/>
    </source>
</evidence>
<feature type="domain" description="SH2" evidence="10">
    <location>
        <begin position="26"/>
        <end position="118"/>
    </location>
</feature>
<evidence type="ECO:0000313" key="12">
    <source>
        <dbReference type="EnsemblMetazoa" id="AMAM009944-PA"/>
    </source>
</evidence>
<feature type="domain" description="SH2" evidence="10">
    <location>
        <begin position="301"/>
        <end position="421"/>
    </location>
</feature>
<dbReference type="Proteomes" id="UP000075901">
    <property type="component" value="Unassembled WGS sequence"/>
</dbReference>
<dbReference type="PROSITE" id="PS50001">
    <property type="entry name" value="SH2"/>
    <property type="match status" value="2"/>
</dbReference>
<evidence type="ECO:0000256" key="2">
    <source>
        <dbReference type="ARBA" id="ARBA00022741"/>
    </source>
</evidence>
<dbReference type="GO" id="GO:0002009">
    <property type="term" value="P:morphogenesis of an epithelium"/>
    <property type="evidence" value="ECO:0007669"/>
    <property type="project" value="UniProtKB-ARBA"/>
</dbReference>
<name>A0A182SMW5_9DIPT</name>
<dbReference type="Gene3D" id="3.30.200.20">
    <property type="entry name" value="Phosphorylase Kinase, domain 1"/>
    <property type="match status" value="1"/>
</dbReference>
<dbReference type="EnsemblMetazoa" id="AMAM009944-RA">
    <property type="protein sequence ID" value="AMAM009944-PA"/>
    <property type="gene ID" value="AMAM009944"/>
</dbReference>
<feature type="repeat" description="ANK" evidence="6">
    <location>
        <begin position="198"/>
        <end position="231"/>
    </location>
</feature>
<dbReference type="Pfam" id="PF00023">
    <property type="entry name" value="Ank"/>
    <property type="match status" value="1"/>
</dbReference>
<dbReference type="InterPro" id="IPR000719">
    <property type="entry name" value="Prot_kinase_dom"/>
</dbReference>
<keyword evidence="7" id="KW-0727">SH2 domain</keyword>
<evidence type="ECO:0000256" key="8">
    <source>
        <dbReference type="RuleBase" id="RU362096"/>
    </source>
</evidence>
<dbReference type="InterPro" id="IPR000980">
    <property type="entry name" value="SH2"/>
</dbReference>
<sequence length="1005" mass="111073">MSRTDYVIVKTKSYILRMNREENLCWFHGKISREDAEEILRREGSEGVFLVRESSSSDGDYVLSVLFKGEVIHYAIRRHGDDAFFSIQDHTPIHGLDSLIEHFQKDKGSLVTRLQVICRSDPPPHDVRSHGTTNLLHRATKESNYTVVSELLKCGYRNIDSKNQDGQTAVHLACLHADDKILLKLIERGSNINSRDAKGNTPLHYACARRNGLEMVRMLIKASANLQARNSETGWVPLHEAADNGNVDAIQELLRHRVPHRPRTNFGEMPSDLARHRGHYQVVEFLNAYEPPRPQTHRDLWYHGTLERTTAVDYLKDFAAKLLPNLAHRKQPEGDTNKENNECLDGLEQSTSGTYLVRYSATQNVDVITMLYDNEPKHFIIQRQQEWLYIDEGPYMNSLEHLIEHYTRFSDGLPINLRFPVTPGPKPPTPACATIPKSKHRMHRAATSGTAGTTSVFLYAAGSPAHHSTNGSTLTAGITSMFRKSSDNSTTTTTTTTTTLPAKGFPTRNLSVPNDAMMQMNRVGLFDRSPERYAPETPRRQGTAISPNADEPKTKTNTTNASPTFKKTLIDGMKSLRKSKQKLKSSLAGDSGGGSATVEPNSSLSPTASSIEPTVSPSKLLQQLKFSSDFNLVASCAASDDIYKIPTNNCAIVDIDIGEPPVVVAPIICTPALDKEQGSGSEEVPPAIPPKLSSPALDSVNNNEPPALDYFTQSDDPLRSDTLPDDESEEIYFVEAPIPPLPARANSETAFGTNLLNNNVVSPAEDGVPTAVSQPARTAMPTNYIMTKTVPIFSSVSVEECQSPTSPTCGGQMRVSKLFERLDSNQSSFSRASVLSGESVFFSMFQQQQSNAATQPEGPSYFIPQECIHAETVLGRGEFGFVYQGFLEPWPLEGQSGGGVTIKPGSMQPAMGRVPVAIKKVMDSQERRERTDFLREASVMIRLRHNCIVRLIGICKGPPLIMVQELIPLGSMLVYITKNKNTINPHHEMMIWAAQIASGKYNIYA</sequence>
<dbReference type="GO" id="GO:0004715">
    <property type="term" value="F:non-membrane spanning protein tyrosine kinase activity"/>
    <property type="evidence" value="ECO:0007669"/>
    <property type="project" value="UniProtKB-EC"/>
</dbReference>
<dbReference type="SUPFAM" id="SSF48403">
    <property type="entry name" value="Ankyrin repeat"/>
    <property type="match status" value="1"/>
</dbReference>
<dbReference type="Pfam" id="PF00017">
    <property type="entry name" value="SH2"/>
    <property type="match status" value="2"/>
</dbReference>
<dbReference type="Pfam" id="PF07714">
    <property type="entry name" value="PK_Tyr_Ser-Thr"/>
    <property type="match status" value="1"/>
</dbReference>
<evidence type="ECO:0000256" key="7">
    <source>
        <dbReference type="PROSITE-ProRule" id="PRU00191"/>
    </source>
</evidence>
<feature type="compositionally biased region" description="Low complexity" evidence="9">
    <location>
        <begin position="490"/>
        <end position="499"/>
    </location>
</feature>
<keyword evidence="13" id="KW-1185">Reference proteome</keyword>
<comment type="similarity">
    <text evidence="8">Belongs to the protein kinase superfamily. Tyr protein kinase family.</text>
</comment>
<reference evidence="13" key="1">
    <citation type="submission" date="2013-09" db="EMBL/GenBank/DDBJ databases">
        <title>The Genome Sequence of Anopheles maculatus species B.</title>
        <authorList>
            <consortium name="The Broad Institute Genomics Platform"/>
            <person name="Neafsey D.E."/>
            <person name="Besansky N."/>
            <person name="Howell P."/>
            <person name="Walton C."/>
            <person name="Young S.K."/>
            <person name="Zeng Q."/>
            <person name="Gargeya S."/>
            <person name="Fitzgerald M."/>
            <person name="Haas B."/>
            <person name="Abouelleil A."/>
            <person name="Allen A.W."/>
            <person name="Alvarado L."/>
            <person name="Arachchi H.M."/>
            <person name="Berlin A.M."/>
            <person name="Chapman S.B."/>
            <person name="Gainer-Dewar J."/>
            <person name="Goldberg J."/>
            <person name="Griggs A."/>
            <person name="Gujja S."/>
            <person name="Hansen M."/>
            <person name="Howarth C."/>
            <person name="Imamovic A."/>
            <person name="Ireland A."/>
            <person name="Larimer J."/>
            <person name="McCowan C."/>
            <person name="Murphy C."/>
            <person name="Pearson M."/>
            <person name="Poon T.W."/>
            <person name="Priest M."/>
            <person name="Roberts A."/>
            <person name="Saif S."/>
            <person name="Shea T."/>
            <person name="Sisk P."/>
            <person name="Sykes S."/>
            <person name="Wortman J."/>
            <person name="Nusbaum C."/>
            <person name="Birren B."/>
        </authorList>
    </citation>
    <scope>NUCLEOTIDE SEQUENCE [LARGE SCALE GENOMIC DNA]</scope>
    <source>
        <strain evidence="13">maculatus3</strain>
    </source>
</reference>
<evidence type="ECO:0000256" key="4">
    <source>
        <dbReference type="ARBA" id="ARBA00022840"/>
    </source>
</evidence>
<dbReference type="SUPFAM" id="SSF55550">
    <property type="entry name" value="SH2 domain"/>
    <property type="match status" value="2"/>
</dbReference>
<feature type="region of interest" description="Disordered" evidence="9">
    <location>
        <begin position="526"/>
        <end position="567"/>
    </location>
</feature>
<feature type="compositionally biased region" description="Polar residues" evidence="9">
    <location>
        <begin position="598"/>
        <end position="613"/>
    </location>
</feature>
<evidence type="ECO:0000256" key="3">
    <source>
        <dbReference type="ARBA" id="ARBA00022777"/>
    </source>
</evidence>
<dbReference type="InterPro" id="IPR002110">
    <property type="entry name" value="Ankyrin_rpt"/>
</dbReference>
<dbReference type="VEuPathDB" id="VectorBase:AMAM009944"/>
<keyword evidence="6" id="KW-0040">ANK repeat</keyword>
<dbReference type="PROSITE" id="PS50297">
    <property type="entry name" value="ANK_REP_REGION"/>
    <property type="match status" value="3"/>
</dbReference>
<proteinExistence type="inferred from homology"/>
<comment type="catalytic activity">
    <reaction evidence="8">
        <text>L-tyrosyl-[protein] + ATP = O-phospho-L-tyrosyl-[protein] + ADP + H(+)</text>
        <dbReference type="Rhea" id="RHEA:10596"/>
        <dbReference type="Rhea" id="RHEA-COMP:10136"/>
        <dbReference type="Rhea" id="RHEA-COMP:20101"/>
        <dbReference type="ChEBI" id="CHEBI:15378"/>
        <dbReference type="ChEBI" id="CHEBI:30616"/>
        <dbReference type="ChEBI" id="CHEBI:46858"/>
        <dbReference type="ChEBI" id="CHEBI:61978"/>
        <dbReference type="ChEBI" id="CHEBI:456216"/>
        <dbReference type="EC" id="2.7.10.2"/>
    </reaction>
</comment>
<evidence type="ECO:0000256" key="9">
    <source>
        <dbReference type="SAM" id="MobiDB-lite"/>
    </source>
</evidence>
<keyword evidence="5 8" id="KW-0829">Tyrosine-protein kinase</keyword>
<dbReference type="PROSITE" id="PS50088">
    <property type="entry name" value="ANK_REPEAT"/>
    <property type="match status" value="3"/>
</dbReference>
<dbReference type="InterPro" id="IPR050198">
    <property type="entry name" value="Non-receptor_tyrosine_kinases"/>
</dbReference>
<dbReference type="SMART" id="SM00219">
    <property type="entry name" value="TyrKc"/>
    <property type="match status" value="1"/>
</dbReference>
<keyword evidence="1 8" id="KW-0808">Transferase</keyword>
<evidence type="ECO:0000313" key="13">
    <source>
        <dbReference type="Proteomes" id="UP000075901"/>
    </source>
</evidence>
<evidence type="ECO:0000256" key="6">
    <source>
        <dbReference type="PROSITE-ProRule" id="PRU00023"/>
    </source>
</evidence>
<dbReference type="SUPFAM" id="SSF56112">
    <property type="entry name" value="Protein kinase-like (PK-like)"/>
    <property type="match status" value="1"/>
</dbReference>
<dbReference type="Gene3D" id="1.25.40.20">
    <property type="entry name" value="Ankyrin repeat-containing domain"/>
    <property type="match status" value="1"/>
</dbReference>
<evidence type="ECO:0000256" key="5">
    <source>
        <dbReference type="ARBA" id="ARBA00023137"/>
    </source>
</evidence>
<dbReference type="CDD" id="cd10347">
    <property type="entry name" value="SH2_Nterm_shark_like"/>
    <property type="match status" value="1"/>
</dbReference>
<dbReference type="GO" id="GO:0005524">
    <property type="term" value="F:ATP binding"/>
    <property type="evidence" value="ECO:0007669"/>
    <property type="project" value="UniProtKB-KW"/>
</dbReference>
<feature type="repeat" description="ANK" evidence="6">
    <location>
        <begin position="165"/>
        <end position="197"/>
    </location>
</feature>
<dbReference type="InterPro" id="IPR036770">
    <property type="entry name" value="Ankyrin_rpt-contain_sf"/>
</dbReference>
<dbReference type="PANTHER" id="PTHR24418">
    <property type="entry name" value="TYROSINE-PROTEIN KINASE"/>
    <property type="match status" value="1"/>
</dbReference>
<reference evidence="12" key="2">
    <citation type="submission" date="2020-05" db="UniProtKB">
        <authorList>
            <consortium name="EnsemblMetazoa"/>
        </authorList>
    </citation>
    <scope>IDENTIFICATION</scope>
    <source>
        <strain evidence="12">maculatus3</strain>
    </source>
</reference>
<evidence type="ECO:0000256" key="1">
    <source>
        <dbReference type="ARBA" id="ARBA00022679"/>
    </source>
</evidence>
<keyword evidence="3 8" id="KW-0418">Kinase</keyword>
<feature type="compositionally biased region" description="Polar residues" evidence="9">
    <location>
        <begin position="555"/>
        <end position="565"/>
    </location>
</feature>
<dbReference type="Pfam" id="PF12796">
    <property type="entry name" value="Ank_2"/>
    <property type="match status" value="1"/>
</dbReference>
<organism evidence="12 13">
    <name type="scientific">Anopheles maculatus</name>
    <dbReference type="NCBI Taxonomy" id="74869"/>
    <lineage>
        <taxon>Eukaryota</taxon>
        <taxon>Metazoa</taxon>
        <taxon>Ecdysozoa</taxon>
        <taxon>Arthropoda</taxon>
        <taxon>Hexapoda</taxon>
        <taxon>Insecta</taxon>
        <taxon>Pterygota</taxon>
        <taxon>Neoptera</taxon>
        <taxon>Endopterygota</taxon>
        <taxon>Diptera</taxon>
        <taxon>Nematocera</taxon>
        <taxon>Culicoidea</taxon>
        <taxon>Culicidae</taxon>
        <taxon>Anophelinae</taxon>
        <taxon>Anopheles</taxon>
        <taxon>Anopheles maculatus group</taxon>
    </lineage>
</organism>
<accession>A0A182SMW5</accession>
<keyword evidence="4 8" id="KW-0067">ATP-binding</keyword>
<protein>
    <recommendedName>
        <fullName evidence="8">Tyrosine-protein kinase</fullName>
        <ecNumber evidence="8">2.7.10.2</ecNumber>
    </recommendedName>
</protein>
<dbReference type="InterPro" id="IPR020635">
    <property type="entry name" value="Tyr_kinase_cat_dom"/>
</dbReference>
<dbReference type="PRINTS" id="PR00401">
    <property type="entry name" value="SH2DOMAIN"/>
</dbReference>
<feature type="region of interest" description="Disordered" evidence="9">
    <location>
        <begin position="580"/>
        <end position="613"/>
    </location>
</feature>
<dbReference type="EC" id="2.7.10.2" evidence="8"/>
<dbReference type="Gene3D" id="3.30.505.10">
    <property type="entry name" value="SH2 domain"/>
    <property type="match status" value="2"/>
</dbReference>
<dbReference type="AlphaFoldDB" id="A0A182SMW5"/>
<feature type="repeat" description="ANK" evidence="6">
    <location>
        <begin position="233"/>
        <end position="256"/>
    </location>
</feature>
<dbReference type="InterPro" id="IPR035061">
    <property type="entry name" value="Shark-like_SH2_N"/>
</dbReference>
<keyword evidence="2 8" id="KW-0547">Nucleotide-binding</keyword>
<dbReference type="SMART" id="SM00248">
    <property type="entry name" value="ANK"/>
    <property type="match status" value="4"/>
</dbReference>
<feature type="domain" description="Protein kinase" evidence="11">
    <location>
        <begin position="868"/>
        <end position="1005"/>
    </location>
</feature>
<evidence type="ECO:0000259" key="10">
    <source>
        <dbReference type="PROSITE" id="PS50001"/>
    </source>
</evidence>
<dbReference type="InterPro" id="IPR036860">
    <property type="entry name" value="SH2_dom_sf"/>
</dbReference>
<dbReference type="InterPro" id="IPR011009">
    <property type="entry name" value="Kinase-like_dom_sf"/>
</dbReference>